<accession>A0A1B6JW83</accession>
<dbReference type="PROSITE" id="PS50181">
    <property type="entry name" value="FBOX"/>
    <property type="match status" value="1"/>
</dbReference>
<sequence>MSLMSLPLEVLEILFLHLEVEDLPSVLKVVGMEGSDSFWMKVCKREGFKKIPGEEEDWRDVFQRNINWITETYRKREYKFQKVSSKPTKVMIKDTVHGKHLLIKGTEDEVFILNLENDPEVVQKLSADYIQVSGSKLYTHISSYSNIYSKKNNKYTKLVDLIPNPRCRLPLQYALSNDYLTVFEDNHRIIWITDFSKLDQFSVNLSHKVMPVSLFLQNAILNVLVIEMNQYAFKRFNLHSKEWMEDVVLFKGAALVADPNLYVSQDLIVGWCNIFVNRGITPLKVWNCRGELVKTLSVDFITSFGPIKPMREPERILWIIVESEHVIISTSTKSLTIWNSRDPDMCKELPKSEYHYKGQCVISSFLLVLSYSHCFNVIDFKKAMYLYEVALDIDHHNLSTLFFTNEYFHITLNKVPGTSERYVFEEPMIERSGQSQGHPSTSDGSSNKLKSETEYTICIYDFRGDISLK</sequence>
<dbReference type="AlphaFoldDB" id="A0A1B6JW83"/>
<evidence type="ECO:0000313" key="2">
    <source>
        <dbReference type="EMBL" id="JAT03482.1"/>
    </source>
</evidence>
<reference evidence="2" key="1">
    <citation type="submission" date="2015-11" db="EMBL/GenBank/DDBJ databases">
        <title>De novo transcriptome assembly of four potential Pierce s Disease insect vectors from Arizona vineyards.</title>
        <authorList>
            <person name="Tassone E.E."/>
        </authorList>
    </citation>
    <scope>NUCLEOTIDE SEQUENCE</scope>
</reference>
<name>A0A1B6JW83_9HEMI</name>
<protein>
    <recommendedName>
        <fullName evidence="1">F-box domain-containing protein</fullName>
    </recommendedName>
</protein>
<organism evidence="2">
    <name type="scientific">Homalodisca liturata</name>
    <dbReference type="NCBI Taxonomy" id="320908"/>
    <lineage>
        <taxon>Eukaryota</taxon>
        <taxon>Metazoa</taxon>
        <taxon>Ecdysozoa</taxon>
        <taxon>Arthropoda</taxon>
        <taxon>Hexapoda</taxon>
        <taxon>Insecta</taxon>
        <taxon>Pterygota</taxon>
        <taxon>Neoptera</taxon>
        <taxon>Paraneoptera</taxon>
        <taxon>Hemiptera</taxon>
        <taxon>Auchenorrhyncha</taxon>
        <taxon>Membracoidea</taxon>
        <taxon>Cicadellidae</taxon>
        <taxon>Cicadellinae</taxon>
        <taxon>Proconiini</taxon>
        <taxon>Homalodisca</taxon>
    </lineage>
</organism>
<proteinExistence type="predicted"/>
<evidence type="ECO:0000259" key="1">
    <source>
        <dbReference type="PROSITE" id="PS50181"/>
    </source>
</evidence>
<feature type="domain" description="F-box" evidence="1">
    <location>
        <begin position="1"/>
        <end position="29"/>
    </location>
</feature>
<gene>
    <name evidence="2" type="ORF">g.56221</name>
</gene>
<dbReference type="InterPro" id="IPR001810">
    <property type="entry name" value="F-box_dom"/>
</dbReference>
<dbReference type="EMBL" id="GECU01004225">
    <property type="protein sequence ID" value="JAT03482.1"/>
    <property type="molecule type" value="Transcribed_RNA"/>
</dbReference>